<dbReference type="InterPro" id="IPR001611">
    <property type="entry name" value="Leu-rich_rpt"/>
</dbReference>
<dbReference type="Pfam" id="PF13855">
    <property type="entry name" value="LRR_8"/>
    <property type="match status" value="1"/>
</dbReference>
<dbReference type="PANTHER" id="PTHR24366:SF96">
    <property type="entry name" value="LEUCINE RICH REPEAT CONTAINING 53"/>
    <property type="match status" value="1"/>
</dbReference>
<feature type="non-terminal residue" evidence="3">
    <location>
        <position position="1"/>
    </location>
</feature>
<keyword evidence="2" id="KW-0677">Repeat</keyword>
<dbReference type="PANTHER" id="PTHR24366">
    <property type="entry name" value="IG(IMMUNOGLOBULIN) AND LRR(LEUCINE RICH REPEAT) DOMAINS"/>
    <property type="match status" value="1"/>
</dbReference>
<keyword evidence="3" id="KW-0675">Receptor</keyword>
<proteinExistence type="predicted"/>
<dbReference type="AlphaFoldDB" id="A0A8J5MS69"/>
<evidence type="ECO:0000256" key="1">
    <source>
        <dbReference type="ARBA" id="ARBA00022614"/>
    </source>
</evidence>
<sequence length="157" mass="18217">NIKGSEVFSLDAAVMSQYSTLTTLYLSKNFIQEIHHKNCFGLRTLLRLFLDRNRLYRVDLTCFIHTPALQELNLAHNELTLDNQSFPHLPNLTNLKLEDLELLDISEDHFSFLSKLKIVYFHTFRYCSYVPKVPQCLPNFDGKKPLSCSMIFSASQL</sequence>
<dbReference type="SUPFAM" id="SSF52058">
    <property type="entry name" value="L domain-like"/>
    <property type="match status" value="1"/>
</dbReference>
<accession>A0A8J5MS69</accession>
<dbReference type="InterPro" id="IPR032675">
    <property type="entry name" value="LRR_dom_sf"/>
</dbReference>
<organism evidence="3 4">
    <name type="scientific">Homarus americanus</name>
    <name type="common">American lobster</name>
    <dbReference type="NCBI Taxonomy" id="6706"/>
    <lineage>
        <taxon>Eukaryota</taxon>
        <taxon>Metazoa</taxon>
        <taxon>Ecdysozoa</taxon>
        <taxon>Arthropoda</taxon>
        <taxon>Crustacea</taxon>
        <taxon>Multicrustacea</taxon>
        <taxon>Malacostraca</taxon>
        <taxon>Eumalacostraca</taxon>
        <taxon>Eucarida</taxon>
        <taxon>Decapoda</taxon>
        <taxon>Pleocyemata</taxon>
        <taxon>Astacidea</taxon>
        <taxon>Nephropoidea</taxon>
        <taxon>Nephropidae</taxon>
        <taxon>Homarus</taxon>
    </lineage>
</organism>
<dbReference type="Gene3D" id="3.80.10.10">
    <property type="entry name" value="Ribonuclease Inhibitor"/>
    <property type="match status" value="1"/>
</dbReference>
<gene>
    <name evidence="3" type="primary">Rxfp2-L2</name>
    <name evidence="3" type="ORF">Hamer_G019916</name>
</gene>
<name>A0A8J5MS69_HOMAM</name>
<dbReference type="Proteomes" id="UP000747542">
    <property type="component" value="Unassembled WGS sequence"/>
</dbReference>
<protein>
    <submittedName>
        <fullName evidence="3">Relaxin receptor 2-like 2</fullName>
    </submittedName>
</protein>
<dbReference type="EMBL" id="JAHLQT010028706">
    <property type="protein sequence ID" value="KAG7161903.1"/>
    <property type="molecule type" value="Genomic_DNA"/>
</dbReference>
<keyword evidence="4" id="KW-1185">Reference proteome</keyword>
<keyword evidence="1" id="KW-0433">Leucine-rich repeat</keyword>
<comment type="caution">
    <text evidence="3">The sequence shown here is derived from an EMBL/GenBank/DDBJ whole genome shotgun (WGS) entry which is preliminary data.</text>
</comment>
<reference evidence="3" key="1">
    <citation type="journal article" date="2021" name="Sci. Adv.">
        <title>The American lobster genome reveals insights on longevity, neural, and immune adaptations.</title>
        <authorList>
            <person name="Polinski J.M."/>
            <person name="Zimin A.V."/>
            <person name="Clark K.F."/>
            <person name="Kohn A.B."/>
            <person name="Sadowski N."/>
            <person name="Timp W."/>
            <person name="Ptitsyn A."/>
            <person name="Khanna P."/>
            <person name="Romanova D.Y."/>
            <person name="Williams P."/>
            <person name="Greenwood S.J."/>
            <person name="Moroz L.L."/>
            <person name="Walt D.R."/>
            <person name="Bodnar A.G."/>
        </authorList>
    </citation>
    <scope>NUCLEOTIDE SEQUENCE</scope>
    <source>
        <strain evidence="3">GMGI-L3</strain>
    </source>
</reference>
<evidence type="ECO:0000313" key="3">
    <source>
        <dbReference type="EMBL" id="KAG7161903.1"/>
    </source>
</evidence>
<evidence type="ECO:0000256" key="2">
    <source>
        <dbReference type="ARBA" id="ARBA00022737"/>
    </source>
</evidence>
<evidence type="ECO:0000313" key="4">
    <source>
        <dbReference type="Proteomes" id="UP000747542"/>
    </source>
</evidence>